<dbReference type="SFLD" id="SFLDG01067">
    <property type="entry name" value="SPASM/twitch_domain_containing"/>
    <property type="match status" value="1"/>
</dbReference>
<evidence type="ECO:0000256" key="4">
    <source>
        <dbReference type="ARBA" id="ARBA00023014"/>
    </source>
</evidence>
<dbReference type="SFLD" id="SFLDS00029">
    <property type="entry name" value="Radical_SAM"/>
    <property type="match status" value="1"/>
</dbReference>
<feature type="non-terminal residue" evidence="6">
    <location>
        <position position="288"/>
    </location>
</feature>
<dbReference type="InterPro" id="IPR058240">
    <property type="entry name" value="rSAM_sf"/>
</dbReference>
<evidence type="ECO:0000256" key="2">
    <source>
        <dbReference type="ARBA" id="ARBA00022723"/>
    </source>
</evidence>
<proteinExistence type="predicted"/>
<protein>
    <recommendedName>
        <fullName evidence="5">Radical SAM core domain-containing protein</fullName>
    </recommendedName>
</protein>
<accession>X1MGE5</accession>
<keyword evidence="1" id="KW-0949">S-adenosyl-L-methionine</keyword>
<dbReference type="CDD" id="cd01335">
    <property type="entry name" value="Radical_SAM"/>
    <property type="match status" value="1"/>
</dbReference>
<dbReference type="AlphaFoldDB" id="X1MGE5"/>
<dbReference type="GO" id="GO:0003824">
    <property type="term" value="F:catalytic activity"/>
    <property type="evidence" value="ECO:0007669"/>
    <property type="project" value="InterPro"/>
</dbReference>
<dbReference type="GO" id="GO:0051536">
    <property type="term" value="F:iron-sulfur cluster binding"/>
    <property type="evidence" value="ECO:0007669"/>
    <property type="project" value="UniProtKB-KW"/>
</dbReference>
<reference evidence="6" key="1">
    <citation type="journal article" date="2014" name="Front. Microbiol.">
        <title>High frequency of phylogenetically diverse reductive dehalogenase-homologous genes in deep subseafloor sedimentary metagenomes.</title>
        <authorList>
            <person name="Kawai M."/>
            <person name="Futagami T."/>
            <person name="Toyoda A."/>
            <person name="Takaki Y."/>
            <person name="Nishi S."/>
            <person name="Hori S."/>
            <person name="Arai W."/>
            <person name="Tsubouchi T."/>
            <person name="Morono Y."/>
            <person name="Uchiyama I."/>
            <person name="Ito T."/>
            <person name="Fujiyama A."/>
            <person name="Inagaki F."/>
            <person name="Takami H."/>
        </authorList>
    </citation>
    <scope>NUCLEOTIDE SEQUENCE</scope>
    <source>
        <strain evidence="6">Expedition CK06-06</strain>
    </source>
</reference>
<dbReference type="InterPro" id="IPR013785">
    <property type="entry name" value="Aldolase_TIM"/>
</dbReference>
<name>X1MGE5_9ZZZZ</name>
<dbReference type="Pfam" id="PF04055">
    <property type="entry name" value="Radical_SAM"/>
    <property type="match status" value="1"/>
</dbReference>
<evidence type="ECO:0000313" key="6">
    <source>
        <dbReference type="EMBL" id="GAI13770.1"/>
    </source>
</evidence>
<keyword evidence="2" id="KW-0479">Metal-binding</keyword>
<gene>
    <name evidence="6" type="ORF">S06H3_13320</name>
</gene>
<feature type="domain" description="Radical SAM core" evidence="5">
    <location>
        <begin position="2"/>
        <end position="226"/>
    </location>
</feature>
<dbReference type="EMBL" id="BARV01006500">
    <property type="protein sequence ID" value="GAI13770.1"/>
    <property type="molecule type" value="Genomic_DNA"/>
</dbReference>
<dbReference type="PANTHER" id="PTHR11228">
    <property type="entry name" value="RADICAL SAM DOMAIN PROTEIN"/>
    <property type="match status" value="1"/>
</dbReference>
<comment type="caution">
    <text evidence="6">The sequence shown here is derived from an EMBL/GenBank/DDBJ whole genome shotgun (WGS) entry which is preliminary data.</text>
</comment>
<dbReference type="PANTHER" id="PTHR11228:SF34">
    <property type="entry name" value="TUNGSTEN-CONTAINING ALDEHYDE FERREDOXIN OXIDOREDUCTASE COFACTOR MODIFYING PROTEIN"/>
    <property type="match status" value="1"/>
</dbReference>
<evidence type="ECO:0000259" key="5">
    <source>
        <dbReference type="PROSITE" id="PS51918"/>
    </source>
</evidence>
<dbReference type="SUPFAM" id="SSF102114">
    <property type="entry name" value="Radical SAM enzymes"/>
    <property type="match status" value="1"/>
</dbReference>
<organism evidence="6">
    <name type="scientific">marine sediment metagenome</name>
    <dbReference type="NCBI Taxonomy" id="412755"/>
    <lineage>
        <taxon>unclassified sequences</taxon>
        <taxon>metagenomes</taxon>
        <taxon>ecological metagenomes</taxon>
    </lineage>
</organism>
<dbReference type="PROSITE" id="PS51918">
    <property type="entry name" value="RADICAL_SAM"/>
    <property type="match status" value="1"/>
</dbReference>
<keyword evidence="4" id="KW-0411">Iron-sulfur</keyword>
<evidence type="ECO:0000256" key="1">
    <source>
        <dbReference type="ARBA" id="ARBA00022691"/>
    </source>
</evidence>
<keyword evidence="3" id="KW-0408">Iron</keyword>
<dbReference type="GO" id="GO:0046872">
    <property type="term" value="F:metal ion binding"/>
    <property type="evidence" value="ECO:0007669"/>
    <property type="project" value="UniProtKB-KW"/>
</dbReference>
<sequence length="288" mass="33336">MPDIIKKTVIITGYQCNNRCRFCMEANKRDIPNISFSEIKKQMVDARQRGAEYLEMIGGEVTIRPDILEIISFAKNLGFETIMMATNGRMYSYKDFTRKIFQAGLNSLIFSIHGHNAKLHDYLTQAPGSFKQLNKGVKNVKEIIRELGLKRITLGTNTTIVKQNYKYLPQIGQFIYDLGLKNAEFIFVDCNEGSAKDHFDKLVPRISEITPYIHRCLDLKKKYNIPHWDIRYVPLCYFQNYLDQVSEIQEVVTFHTEHIAPDFYNPDAEKGRATIGRKKTKKCKGCEL</sequence>
<evidence type="ECO:0000256" key="3">
    <source>
        <dbReference type="ARBA" id="ARBA00023004"/>
    </source>
</evidence>
<dbReference type="InterPro" id="IPR007197">
    <property type="entry name" value="rSAM"/>
</dbReference>
<dbReference type="Gene3D" id="3.20.20.70">
    <property type="entry name" value="Aldolase class I"/>
    <property type="match status" value="1"/>
</dbReference>
<dbReference type="InterPro" id="IPR050377">
    <property type="entry name" value="Radical_SAM_PqqE_MftC-like"/>
</dbReference>